<feature type="compositionally biased region" description="Low complexity" evidence="4">
    <location>
        <begin position="18"/>
        <end position="29"/>
    </location>
</feature>
<dbReference type="EMBL" id="ML210154">
    <property type="protein sequence ID" value="TFK28691.1"/>
    <property type="molecule type" value="Genomic_DNA"/>
</dbReference>
<feature type="region of interest" description="Disordered" evidence="4">
    <location>
        <begin position="971"/>
        <end position="997"/>
    </location>
</feature>
<feature type="region of interest" description="Disordered" evidence="4">
    <location>
        <begin position="1"/>
        <end position="32"/>
    </location>
</feature>
<keyword evidence="7" id="KW-1185">Reference proteome</keyword>
<dbReference type="OrthoDB" id="21225at2759"/>
<dbReference type="PANTHER" id="PTHR45339:SF1">
    <property type="entry name" value="HYBRID SIGNAL TRANSDUCTION HISTIDINE KINASE J"/>
    <property type="match status" value="1"/>
</dbReference>
<dbReference type="FunFam" id="3.40.50.2300:FF:000146">
    <property type="entry name" value="Putative two-component response regulator SSK1p"/>
    <property type="match status" value="1"/>
</dbReference>
<evidence type="ECO:0000256" key="3">
    <source>
        <dbReference type="PROSITE-ProRule" id="PRU00169"/>
    </source>
</evidence>
<dbReference type="InterPro" id="IPR001789">
    <property type="entry name" value="Sig_transdc_resp-reg_receiver"/>
</dbReference>
<proteinExistence type="predicted"/>
<keyword evidence="2" id="KW-0902">Two-component regulatory system</keyword>
<dbReference type="Gene3D" id="3.40.50.2300">
    <property type="match status" value="1"/>
</dbReference>
<feature type="domain" description="Response regulatory" evidence="5">
    <location>
        <begin position="789"/>
        <end position="941"/>
    </location>
</feature>
<evidence type="ECO:0000256" key="2">
    <source>
        <dbReference type="ARBA" id="ARBA00023012"/>
    </source>
</evidence>
<feature type="compositionally biased region" description="Basic and acidic residues" evidence="4">
    <location>
        <begin position="575"/>
        <end position="584"/>
    </location>
</feature>
<evidence type="ECO:0000259" key="5">
    <source>
        <dbReference type="PROSITE" id="PS50110"/>
    </source>
</evidence>
<dbReference type="STRING" id="230819.A0A5C3LJC3"/>
<dbReference type="CDD" id="cd17546">
    <property type="entry name" value="REC_hyHK_CKI1_RcsC-like"/>
    <property type="match status" value="1"/>
</dbReference>
<dbReference type="GO" id="GO:0000156">
    <property type="term" value="F:phosphorelay response regulator activity"/>
    <property type="evidence" value="ECO:0007669"/>
    <property type="project" value="UniProtKB-ARBA"/>
</dbReference>
<protein>
    <recommendedName>
        <fullName evidence="5">Response regulatory domain-containing protein</fullName>
    </recommendedName>
</protein>
<dbReference type="InterPro" id="IPR011006">
    <property type="entry name" value="CheY-like_superfamily"/>
</dbReference>
<feature type="compositionally biased region" description="Low complexity" evidence="4">
    <location>
        <begin position="1053"/>
        <end position="1067"/>
    </location>
</feature>
<dbReference type="PROSITE" id="PS50110">
    <property type="entry name" value="RESPONSE_REGULATORY"/>
    <property type="match status" value="1"/>
</dbReference>
<evidence type="ECO:0000256" key="4">
    <source>
        <dbReference type="SAM" id="MobiDB-lite"/>
    </source>
</evidence>
<feature type="compositionally biased region" description="Polar residues" evidence="4">
    <location>
        <begin position="724"/>
        <end position="751"/>
    </location>
</feature>
<feature type="region of interest" description="Disordered" evidence="4">
    <location>
        <begin position="1023"/>
        <end position="1083"/>
    </location>
</feature>
<feature type="compositionally biased region" description="Polar residues" evidence="4">
    <location>
        <begin position="638"/>
        <end position="656"/>
    </location>
</feature>
<feature type="region of interest" description="Disordered" evidence="4">
    <location>
        <begin position="695"/>
        <end position="780"/>
    </location>
</feature>
<feature type="compositionally biased region" description="Polar residues" evidence="4">
    <location>
        <begin position="1"/>
        <end position="11"/>
    </location>
</feature>
<name>A0A5C3LJC3_COPMA</name>
<accession>A0A5C3LJC3</accession>
<dbReference type="SMART" id="SM00448">
    <property type="entry name" value="REC"/>
    <property type="match status" value="1"/>
</dbReference>
<dbReference type="Pfam" id="PF00072">
    <property type="entry name" value="Response_reg"/>
    <property type="match status" value="1"/>
</dbReference>
<feature type="compositionally biased region" description="Low complexity" evidence="4">
    <location>
        <begin position="548"/>
        <end position="558"/>
    </location>
</feature>
<gene>
    <name evidence="6" type="ORF">FA15DRAFT_583982</name>
</gene>
<feature type="region of interest" description="Disordered" evidence="4">
    <location>
        <begin position="541"/>
        <end position="596"/>
    </location>
</feature>
<feature type="region of interest" description="Disordered" evidence="4">
    <location>
        <begin position="864"/>
        <end position="890"/>
    </location>
</feature>
<feature type="region of interest" description="Disordered" evidence="4">
    <location>
        <begin position="613"/>
        <end position="656"/>
    </location>
</feature>
<evidence type="ECO:0000256" key="1">
    <source>
        <dbReference type="ARBA" id="ARBA00022553"/>
    </source>
</evidence>
<dbReference type="SUPFAM" id="SSF52172">
    <property type="entry name" value="CheY-like"/>
    <property type="match status" value="1"/>
</dbReference>
<dbReference type="Proteomes" id="UP000307440">
    <property type="component" value="Unassembled WGS sequence"/>
</dbReference>
<organism evidence="6 7">
    <name type="scientific">Coprinopsis marcescibilis</name>
    <name type="common">Agaric fungus</name>
    <name type="synonym">Psathyrella marcescibilis</name>
    <dbReference type="NCBI Taxonomy" id="230819"/>
    <lineage>
        <taxon>Eukaryota</taxon>
        <taxon>Fungi</taxon>
        <taxon>Dikarya</taxon>
        <taxon>Basidiomycota</taxon>
        <taxon>Agaricomycotina</taxon>
        <taxon>Agaricomycetes</taxon>
        <taxon>Agaricomycetidae</taxon>
        <taxon>Agaricales</taxon>
        <taxon>Agaricineae</taxon>
        <taxon>Psathyrellaceae</taxon>
        <taxon>Coprinopsis</taxon>
    </lineage>
</organism>
<feature type="compositionally biased region" description="Polar residues" evidence="4">
    <location>
        <begin position="763"/>
        <end position="773"/>
    </location>
</feature>
<dbReference type="AlphaFoldDB" id="A0A5C3LJC3"/>
<dbReference type="PANTHER" id="PTHR45339">
    <property type="entry name" value="HYBRID SIGNAL TRANSDUCTION HISTIDINE KINASE J"/>
    <property type="match status" value="1"/>
</dbReference>
<evidence type="ECO:0000313" key="7">
    <source>
        <dbReference type="Proteomes" id="UP000307440"/>
    </source>
</evidence>
<feature type="compositionally biased region" description="Polar residues" evidence="4">
    <location>
        <begin position="1026"/>
        <end position="1037"/>
    </location>
</feature>
<feature type="compositionally biased region" description="Basic and acidic residues" evidence="4">
    <location>
        <begin position="1041"/>
        <end position="1052"/>
    </location>
</feature>
<evidence type="ECO:0000313" key="6">
    <source>
        <dbReference type="EMBL" id="TFK28691.1"/>
    </source>
</evidence>
<keyword evidence="1 3" id="KW-0597">Phosphoprotein</keyword>
<feature type="modified residue" description="4-aspartylphosphate" evidence="3">
    <location>
        <position position="838"/>
    </location>
</feature>
<reference evidence="6 7" key="1">
    <citation type="journal article" date="2019" name="Nat. Ecol. Evol.">
        <title>Megaphylogeny resolves global patterns of mushroom evolution.</title>
        <authorList>
            <person name="Varga T."/>
            <person name="Krizsan K."/>
            <person name="Foldi C."/>
            <person name="Dima B."/>
            <person name="Sanchez-Garcia M."/>
            <person name="Sanchez-Ramirez S."/>
            <person name="Szollosi G.J."/>
            <person name="Szarkandi J.G."/>
            <person name="Papp V."/>
            <person name="Albert L."/>
            <person name="Andreopoulos W."/>
            <person name="Angelini C."/>
            <person name="Antonin V."/>
            <person name="Barry K.W."/>
            <person name="Bougher N.L."/>
            <person name="Buchanan P."/>
            <person name="Buyck B."/>
            <person name="Bense V."/>
            <person name="Catcheside P."/>
            <person name="Chovatia M."/>
            <person name="Cooper J."/>
            <person name="Damon W."/>
            <person name="Desjardin D."/>
            <person name="Finy P."/>
            <person name="Geml J."/>
            <person name="Haridas S."/>
            <person name="Hughes K."/>
            <person name="Justo A."/>
            <person name="Karasinski D."/>
            <person name="Kautmanova I."/>
            <person name="Kiss B."/>
            <person name="Kocsube S."/>
            <person name="Kotiranta H."/>
            <person name="LaButti K.M."/>
            <person name="Lechner B.E."/>
            <person name="Liimatainen K."/>
            <person name="Lipzen A."/>
            <person name="Lukacs Z."/>
            <person name="Mihaltcheva S."/>
            <person name="Morgado L.N."/>
            <person name="Niskanen T."/>
            <person name="Noordeloos M.E."/>
            <person name="Ohm R.A."/>
            <person name="Ortiz-Santana B."/>
            <person name="Ovrebo C."/>
            <person name="Racz N."/>
            <person name="Riley R."/>
            <person name="Savchenko A."/>
            <person name="Shiryaev A."/>
            <person name="Soop K."/>
            <person name="Spirin V."/>
            <person name="Szebenyi C."/>
            <person name="Tomsovsky M."/>
            <person name="Tulloss R.E."/>
            <person name="Uehling J."/>
            <person name="Grigoriev I.V."/>
            <person name="Vagvolgyi C."/>
            <person name="Papp T."/>
            <person name="Martin F.M."/>
            <person name="Miettinen O."/>
            <person name="Hibbett D.S."/>
            <person name="Nagy L.G."/>
        </authorList>
    </citation>
    <scope>NUCLEOTIDE SEQUENCE [LARGE SCALE GENOMIC DNA]</scope>
    <source>
        <strain evidence="6 7">CBS 121175</strain>
    </source>
</reference>
<sequence length="1083" mass="116446">MPLPSQLSQLQHPYRTGRNNSTPSTPSSRESPHVMELSFELADSIQMAVQTLLQVSPPQILDLTKEQFSACSLSVPTSSMSAMFMVMKNINYISANMASYFEEPQPLSITDNSESTEYTNSSDSHNEFDIGEIIQCIGDSLSGNAAQAGVDLVIYHGDASLKHVNVKGDEAGLSYGISHIIRQILIVSERADTIELGLFLAPAEGPVQGPSTSPSDLPLQCTIRISHRFAFPERAPNDPYGPEPEQVRPNPNFSALLLRRILRQTSGTLKGDLPPPENYASGRTVELTFPLRRARSTQAIPSDEPTATEEPQFLHDPTLRDLVSFAQSLKGRKVVLYASPNACFAQRLTSYLAEWGMVVTHVSPDGNVDGSVSTTDTNVQASVESPEDGISFNFIDDDVEVLRERLMSLHAELAPSQVHAKKRPLLSNLHRPRSTAHVPHVSQRLQVPVRTSSLVIMHFTSLSNYKHLKDVVGSILSGFSASSIPLPEVMIIPKPAGPRRFLTALHIASTKPSVDLPFIPIATSPMSPGLATGSYFSTLSPSNEYPPSASKSSASQGSLPVSPTKPHRPASLRSNSDRSAKGETVHPPTPSPLSLPENAEYFAAAAQKLGATPSSGMVVQSPDGQPAGILFRPKASRTRTPSADKTQQSQATNIRRTSISRMQSAVAYHPAVGPSSFSQASRALAGEPIEIPTSAFPKSPLSAEPKNATPSPAASPLFPRKETGQTLSTQSTTEGKAASASTSPRQETGTPSLRRRHLRKGSQGDNPTATGTQVKKPKIMDNNVIPPISVLIVDDNPINQTILSTFMKRKKIKYDIANNGQEAVMKWRNGGFHLILMDIQMPIMDGIQATKEIRRMEKANALAGYPPLSPSVDDQRTPSDTSSNAEARMAPSPYRSSVIIVALTASSLQSDRDAALAAGCNDFLTKPVSLLWLNNKIIEWGSIKALQVWADIRPDVNRMNAGQVAQAKAVAERLQVPRHKQTPSPTPRRSSSLNKEEGAAALALASPAGTNLSQILKDVASVPAAESSQMSSHTNGQAVPEEPRPEQNHKPVEASSAASSGETSESGAHQKPGGDCKSSFFIC</sequence>